<protein>
    <recommendedName>
        <fullName evidence="2">Phosphoesterase</fullName>
        <ecNumber evidence="2">3.1.4.-</ecNumber>
    </recommendedName>
</protein>
<dbReference type="EC" id="3.1.4.-" evidence="2"/>
<dbReference type="GO" id="GO:0016787">
    <property type="term" value="F:hydrolase activity"/>
    <property type="evidence" value="ECO:0007669"/>
    <property type="project" value="UniProtKB-UniRule"/>
</dbReference>
<reference evidence="5" key="1">
    <citation type="submission" date="2017-02" db="EMBL/GenBank/DDBJ databases">
        <authorList>
            <person name="Varghese N."/>
            <person name="Submissions S."/>
        </authorList>
    </citation>
    <scope>NUCLEOTIDE SEQUENCE [LARGE SCALE GENOMIC DNA]</scope>
    <source>
        <strain evidence="5">ATCC 25662</strain>
    </source>
</reference>
<dbReference type="InterPro" id="IPR041802">
    <property type="entry name" value="MPP_YfcE"/>
</dbReference>
<comment type="similarity">
    <text evidence="1 2">Belongs to the metallophosphoesterase superfamily. YfcE family.</text>
</comment>
<dbReference type="RefSeq" id="WP_078710684.1">
    <property type="nucleotide sequence ID" value="NZ_FUWY01000001.1"/>
</dbReference>
<name>A0A1T4K0W6_9FIRM</name>
<dbReference type="CDD" id="cd00841">
    <property type="entry name" value="MPP_YfcE"/>
    <property type="match status" value="1"/>
</dbReference>
<dbReference type="InterPro" id="IPR029052">
    <property type="entry name" value="Metallo-depent_PP-like"/>
</dbReference>
<dbReference type="Pfam" id="PF12850">
    <property type="entry name" value="Metallophos_2"/>
    <property type="match status" value="1"/>
</dbReference>
<dbReference type="EMBL" id="FUWY01000001">
    <property type="protein sequence ID" value="SJZ36126.1"/>
    <property type="molecule type" value="Genomic_DNA"/>
</dbReference>
<evidence type="ECO:0000259" key="3">
    <source>
        <dbReference type="Pfam" id="PF12850"/>
    </source>
</evidence>
<dbReference type="OrthoDB" id="9813918at2"/>
<accession>A0A1T4K0W6</accession>
<comment type="cofactor">
    <cofactor evidence="2">
        <name>a divalent metal cation</name>
        <dbReference type="ChEBI" id="CHEBI:60240"/>
    </cofactor>
</comment>
<gene>
    <name evidence="4" type="ORF">SAMN02745191_0231</name>
</gene>
<dbReference type="InterPro" id="IPR000979">
    <property type="entry name" value="Phosphodiesterase_MJ0936/Vps29"/>
</dbReference>
<organism evidence="4 5">
    <name type="scientific">Anaerorhabdus furcosa</name>
    <dbReference type="NCBI Taxonomy" id="118967"/>
    <lineage>
        <taxon>Bacteria</taxon>
        <taxon>Bacillati</taxon>
        <taxon>Bacillota</taxon>
        <taxon>Erysipelotrichia</taxon>
        <taxon>Erysipelotrichales</taxon>
        <taxon>Erysipelotrichaceae</taxon>
        <taxon>Anaerorhabdus</taxon>
    </lineage>
</organism>
<dbReference type="NCBIfam" id="NF006988">
    <property type="entry name" value="PRK09453.1"/>
    <property type="match status" value="1"/>
</dbReference>
<keyword evidence="5" id="KW-1185">Reference proteome</keyword>
<evidence type="ECO:0000256" key="2">
    <source>
        <dbReference type="RuleBase" id="RU362039"/>
    </source>
</evidence>
<dbReference type="NCBIfam" id="TIGR00040">
    <property type="entry name" value="yfcE"/>
    <property type="match status" value="1"/>
</dbReference>
<dbReference type="GO" id="GO:0046872">
    <property type="term" value="F:metal ion binding"/>
    <property type="evidence" value="ECO:0007669"/>
    <property type="project" value="UniProtKB-KW"/>
</dbReference>
<dbReference type="STRING" id="118967.SAMN02745191_0231"/>
<evidence type="ECO:0000256" key="1">
    <source>
        <dbReference type="ARBA" id="ARBA00008950"/>
    </source>
</evidence>
<dbReference type="SUPFAM" id="SSF56300">
    <property type="entry name" value="Metallo-dependent phosphatases"/>
    <property type="match status" value="1"/>
</dbReference>
<dbReference type="Gene3D" id="3.60.21.10">
    <property type="match status" value="1"/>
</dbReference>
<dbReference type="AlphaFoldDB" id="A0A1T4K0W6"/>
<evidence type="ECO:0000313" key="4">
    <source>
        <dbReference type="EMBL" id="SJZ36126.1"/>
    </source>
</evidence>
<keyword evidence="2" id="KW-0479">Metal-binding</keyword>
<feature type="domain" description="Calcineurin-like phosphoesterase" evidence="3">
    <location>
        <begin position="1"/>
        <end position="157"/>
    </location>
</feature>
<dbReference type="Proteomes" id="UP000243297">
    <property type="component" value="Unassembled WGS sequence"/>
</dbReference>
<sequence length="175" mass="19873">MKYLVFSDIHGSLEAAQFIQKKFLEGKVDKILCLGDFLYHGPRNDLPEDYNPKEVFGILNLMKDHILAVRGNCDSEVDQMVLEFPMMSDNYEFMLGDKKVCLTHGHLNIPDKKFDVILSGHTHIPVAEREEGVVYCNPGSISIPKGGYDKSYGVLSEDEFIVLTMDEEILMQIEI</sequence>
<evidence type="ECO:0000313" key="5">
    <source>
        <dbReference type="Proteomes" id="UP000243297"/>
    </source>
</evidence>
<proteinExistence type="inferred from homology"/>
<dbReference type="InterPro" id="IPR024654">
    <property type="entry name" value="Calcineurin-like_PHP_lpxH"/>
</dbReference>
<dbReference type="PANTHER" id="PTHR11124">
    <property type="entry name" value="VACUOLAR SORTING PROTEIN VPS29"/>
    <property type="match status" value="1"/>
</dbReference>